<comment type="caution">
    <text evidence="3">The sequence shown here is derived from an EMBL/GenBank/DDBJ whole genome shotgun (WGS) entry which is preliminary data.</text>
</comment>
<evidence type="ECO:0000259" key="2">
    <source>
        <dbReference type="Pfam" id="PF20254"/>
    </source>
</evidence>
<gene>
    <name evidence="3" type="ORF">ACH4F9_30800</name>
</gene>
<dbReference type="InterPro" id="IPR046540">
    <property type="entry name" value="DMFA2_C"/>
</dbReference>
<evidence type="ECO:0000313" key="3">
    <source>
        <dbReference type="EMBL" id="MFH8549410.1"/>
    </source>
</evidence>
<reference evidence="3 4" key="1">
    <citation type="submission" date="2024-10" db="EMBL/GenBank/DDBJ databases">
        <title>The Natural Products Discovery Center: Release of the First 8490 Sequenced Strains for Exploring Actinobacteria Biosynthetic Diversity.</title>
        <authorList>
            <person name="Kalkreuter E."/>
            <person name="Kautsar S.A."/>
            <person name="Yang D."/>
            <person name="Bader C.D."/>
            <person name="Teijaro C.N."/>
            <person name="Fluegel L."/>
            <person name="Davis C.M."/>
            <person name="Simpson J.R."/>
            <person name="Lauterbach L."/>
            <person name="Steele A.D."/>
            <person name="Gui C."/>
            <person name="Meng S."/>
            <person name="Li G."/>
            <person name="Viehrig K."/>
            <person name="Ye F."/>
            <person name="Su P."/>
            <person name="Kiefer A.F."/>
            <person name="Nichols A."/>
            <person name="Cepeda A.J."/>
            <person name="Yan W."/>
            <person name="Fan B."/>
            <person name="Jiang Y."/>
            <person name="Adhikari A."/>
            <person name="Zheng C.-J."/>
            <person name="Schuster L."/>
            <person name="Cowan T.M."/>
            <person name="Smanski M.J."/>
            <person name="Chevrette M.G."/>
            <person name="De Carvalho L.P.S."/>
            <person name="Shen B."/>
        </authorList>
    </citation>
    <scope>NUCLEOTIDE SEQUENCE [LARGE SCALE GENOMIC DNA]</scope>
    <source>
        <strain evidence="3 4">NPDC017990</strain>
    </source>
</reference>
<evidence type="ECO:0000313" key="4">
    <source>
        <dbReference type="Proteomes" id="UP001610818"/>
    </source>
</evidence>
<name>A0ABW7QYJ5_9ACTN</name>
<feature type="domain" description="N,N-dimethylformamidase beta subunit-like C-terminal" evidence="2">
    <location>
        <begin position="110"/>
        <end position="476"/>
    </location>
</feature>
<dbReference type="Proteomes" id="UP001610818">
    <property type="component" value="Unassembled WGS sequence"/>
</dbReference>
<sequence length="500" mass="55517">MGSEQIRRWESGALAHAVTDPFGQGPLPWLRGAAHYFDDTGQVVPWYVDHAAAPGAQDIPAPRKPVRTNGPRTADDVHGQIKGFASTGAAAPGEAIDFHVTVDPPQQFYVDIYRIGHYGGDGASKISTSPRLSGLVQPAPLTADRTVSCHHWWLSWRLQIPSYWSVGAYVAVLTTVDGYRSHVPFTVRDDHRADLLLLLPDITWQAYNLYPEDGRTGASLYHAWDEKGRLLGESEAAQTVSFDRPYAGAGLPLHVGHAYDFIRWAERYGYDLAYADTRDLHAGRIDPTRYRGLVFPGHDEYWSANMRRTTEQAREHGTSLVFLSANTMYWQVELSPSPSGVADRLLTCRKRHGPGKPALWRERDGGKGAEQQLLGIQYAGRVPEPAPLVVRNADHWLWDATGAHEGDEIDGLVAGEADRYFPRTALPEHQNRILLAHSPYEDSDGVKRHQESSLYRAPSGALVFASGTFAWSPALDRPGHVDTRVQRATANLLDRICKRD</sequence>
<dbReference type="RefSeq" id="WP_397715857.1">
    <property type="nucleotide sequence ID" value="NZ_JBIRGN010000006.1"/>
</dbReference>
<protein>
    <submittedName>
        <fullName evidence="3">N,N-dimethylformamidase beta subunit family domain-containing protein</fullName>
    </submittedName>
</protein>
<evidence type="ECO:0000256" key="1">
    <source>
        <dbReference type="SAM" id="MobiDB-lite"/>
    </source>
</evidence>
<organism evidence="3 4">
    <name type="scientific">Streptomyces longisporoflavus</name>
    <dbReference type="NCBI Taxonomy" id="28044"/>
    <lineage>
        <taxon>Bacteria</taxon>
        <taxon>Bacillati</taxon>
        <taxon>Actinomycetota</taxon>
        <taxon>Actinomycetes</taxon>
        <taxon>Kitasatosporales</taxon>
        <taxon>Streptomycetaceae</taxon>
        <taxon>Streptomyces</taxon>
    </lineage>
</organism>
<proteinExistence type="predicted"/>
<accession>A0ABW7QYJ5</accession>
<keyword evidence="4" id="KW-1185">Reference proteome</keyword>
<dbReference type="EMBL" id="JBIRGQ010000006">
    <property type="protein sequence ID" value="MFH8549410.1"/>
    <property type="molecule type" value="Genomic_DNA"/>
</dbReference>
<dbReference type="Pfam" id="PF20254">
    <property type="entry name" value="DMFA2_C"/>
    <property type="match status" value="1"/>
</dbReference>
<feature type="region of interest" description="Disordered" evidence="1">
    <location>
        <begin position="55"/>
        <end position="76"/>
    </location>
</feature>